<feature type="compositionally biased region" description="Acidic residues" evidence="1">
    <location>
        <begin position="148"/>
        <end position="157"/>
    </location>
</feature>
<dbReference type="AlphaFoldDB" id="A0A9W8XKA5"/>
<feature type="compositionally biased region" description="Basic residues" evidence="1">
    <location>
        <begin position="545"/>
        <end position="556"/>
    </location>
</feature>
<sequence>MPWVVNSTDGQQSYPALAGETLYIIAGDAGLSAVRATPVDPALVLGTLAVQSYGAKLEAGLEDLKILPPVPTRFQRKRSGTPPAEAFLLRAKSDDRVETTIVRNQDKITSQNTSGTLTLIWTAPQIQVQSSEKKENLSESGEAAQAENETEDDDEDLNNTTVSGVSKSQTMRSTPYMSASRSEIIQETPTVDRIGPSRTEPPVLSNAPQEQSIVNDLTKPEDPTDAETEDNEEEPKTSETVLRKSSRQPKVEIPKSSKRPSLALEEESSSPITHLTKRRKVDKDSNGSSTPVQTARKTAIKSKKRESAMKAASTPSRSQRSTQSSIAGSPVDVEDDYNGPKPRVALSNSTIQPNSSFVKFLKKTGGNIVDSVEVDCNILCIKEGPILKTPKLLQAVASGHPIVTDKWLIDSTKAARFLPLELYKPPDLEPVWKIPQSRLFESYTIFFTPALKAQYKTSFADIDKLCKAVGARRVVSKKPGGKDLYEKASIVFLAEAEGDKDVPALLEAGHTCYTKDFLTHSIVGGEVDLASEEFKVQPEEAKPEKRAKKNGRGRNS</sequence>
<feature type="compositionally biased region" description="Polar residues" evidence="1">
    <location>
        <begin position="162"/>
        <end position="189"/>
    </location>
</feature>
<protein>
    <recommendedName>
        <fullName evidence="2">BRCT domain-containing protein</fullName>
    </recommendedName>
</protein>
<comment type="caution">
    <text evidence="3">The sequence shown here is derived from an EMBL/GenBank/DDBJ whole genome shotgun (WGS) entry which is preliminary data.</text>
</comment>
<dbReference type="Pfam" id="PF00533">
    <property type="entry name" value="BRCT"/>
    <property type="match status" value="1"/>
</dbReference>
<dbReference type="EMBL" id="JAPEUX010000005">
    <property type="protein sequence ID" value="KAJ4351693.1"/>
    <property type="molecule type" value="Genomic_DNA"/>
</dbReference>
<evidence type="ECO:0000313" key="4">
    <source>
        <dbReference type="Proteomes" id="UP001140513"/>
    </source>
</evidence>
<dbReference type="Proteomes" id="UP001140513">
    <property type="component" value="Unassembled WGS sequence"/>
</dbReference>
<keyword evidence="4" id="KW-1185">Reference proteome</keyword>
<feature type="compositionally biased region" description="Polar residues" evidence="1">
    <location>
        <begin position="206"/>
        <end position="215"/>
    </location>
</feature>
<dbReference type="CDD" id="cd17744">
    <property type="entry name" value="BRCT_MDC1_rpt1"/>
    <property type="match status" value="1"/>
</dbReference>
<dbReference type="SMART" id="SM00292">
    <property type="entry name" value="BRCT"/>
    <property type="match status" value="2"/>
</dbReference>
<dbReference type="InterPro" id="IPR036420">
    <property type="entry name" value="BRCT_dom_sf"/>
</dbReference>
<proteinExistence type="predicted"/>
<feature type="region of interest" description="Disordered" evidence="1">
    <location>
        <begin position="129"/>
        <end position="348"/>
    </location>
</feature>
<dbReference type="InterPro" id="IPR001357">
    <property type="entry name" value="BRCT_dom"/>
</dbReference>
<dbReference type="GeneID" id="80910566"/>
<feature type="compositionally biased region" description="Acidic residues" evidence="1">
    <location>
        <begin position="223"/>
        <end position="233"/>
    </location>
</feature>
<dbReference type="SUPFAM" id="SSF52113">
    <property type="entry name" value="BRCT domain"/>
    <property type="match status" value="1"/>
</dbReference>
<accession>A0A9W8XKA5</accession>
<dbReference type="RefSeq" id="XP_056070049.1">
    <property type="nucleotide sequence ID" value="XM_056215802.1"/>
</dbReference>
<name>A0A9W8XKA5_9PLEO</name>
<gene>
    <name evidence="3" type="ORF">N0V89_007036</name>
</gene>
<evidence type="ECO:0000256" key="1">
    <source>
        <dbReference type="SAM" id="MobiDB-lite"/>
    </source>
</evidence>
<evidence type="ECO:0000259" key="2">
    <source>
        <dbReference type="PROSITE" id="PS50172"/>
    </source>
</evidence>
<dbReference type="OrthoDB" id="342264at2759"/>
<evidence type="ECO:0000313" key="3">
    <source>
        <dbReference type="EMBL" id="KAJ4351693.1"/>
    </source>
</evidence>
<feature type="domain" description="BRCT" evidence="2">
    <location>
        <begin position="359"/>
        <end position="425"/>
    </location>
</feature>
<feature type="compositionally biased region" description="Polar residues" evidence="1">
    <location>
        <begin position="286"/>
        <end position="296"/>
    </location>
</feature>
<reference evidence="3" key="1">
    <citation type="submission" date="2022-10" db="EMBL/GenBank/DDBJ databases">
        <title>Tapping the CABI collections for fungal endophytes: first genome assemblies for Collariella, Neodidymelliopsis, Ascochyta clinopodiicola, Didymella pomorum, Didymosphaeria variabile, Neocosmospora piperis and Neocucurbitaria cava.</title>
        <authorList>
            <person name="Hill R."/>
        </authorList>
    </citation>
    <scope>NUCLEOTIDE SEQUENCE</scope>
    <source>
        <strain evidence="3">IMI 356815</strain>
    </source>
</reference>
<dbReference type="Gene3D" id="3.40.50.10190">
    <property type="entry name" value="BRCT domain"/>
    <property type="match status" value="2"/>
</dbReference>
<feature type="region of interest" description="Disordered" evidence="1">
    <location>
        <begin position="534"/>
        <end position="556"/>
    </location>
</feature>
<organism evidence="3 4">
    <name type="scientific">Didymosphaeria variabile</name>
    <dbReference type="NCBI Taxonomy" id="1932322"/>
    <lineage>
        <taxon>Eukaryota</taxon>
        <taxon>Fungi</taxon>
        <taxon>Dikarya</taxon>
        <taxon>Ascomycota</taxon>
        <taxon>Pezizomycotina</taxon>
        <taxon>Dothideomycetes</taxon>
        <taxon>Pleosporomycetidae</taxon>
        <taxon>Pleosporales</taxon>
        <taxon>Massarineae</taxon>
        <taxon>Didymosphaeriaceae</taxon>
        <taxon>Didymosphaeria</taxon>
    </lineage>
</organism>
<dbReference type="PROSITE" id="PS50172">
    <property type="entry name" value="BRCT"/>
    <property type="match status" value="1"/>
</dbReference>
<feature type="compositionally biased region" description="Basic and acidic residues" evidence="1">
    <location>
        <begin position="534"/>
        <end position="544"/>
    </location>
</feature>
<feature type="compositionally biased region" description="Low complexity" evidence="1">
    <location>
        <begin position="311"/>
        <end position="325"/>
    </location>
</feature>